<dbReference type="Gene3D" id="3.40.50.300">
    <property type="entry name" value="P-loop containing nucleotide triphosphate hydrolases"/>
    <property type="match status" value="1"/>
</dbReference>
<proteinExistence type="predicted"/>
<dbReference type="EMBL" id="JACMYC010000003">
    <property type="protein sequence ID" value="MBC2959808.1"/>
    <property type="molecule type" value="Genomic_DNA"/>
</dbReference>
<dbReference type="Proteomes" id="UP000604001">
    <property type="component" value="Unassembled WGS sequence"/>
</dbReference>
<dbReference type="InterPro" id="IPR006083">
    <property type="entry name" value="PRK/URK"/>
</dbReference>
<dbReference type="Pfam" id="PF00485">
    <property type="entry name" value="PRK"/>
    <property type="match status" value="1"/>
</dbReference>
<accession>A0ABR6U6N7</accession>
<reference evidence="2 3" key="1">
    <citation type="submission" date="2020-08" db="EMBL/GenBank/DDBJ databases">
        <title>novel species in genus Nocardioides.</title>
        <authorList>
            <person name="Zhang G."/>
        </authorList>
    </citation>
    <scope>NUCLEOTIDE SEQUENCE [LARGE SCALE GENOMIC DNA]</scope>
    <source>
        <strain evidence="2 3">SC8A-24</strain>
    </source>
</reference>
<gene>
    <name evidence="2" type="ORF">H7344_05810</name>
</gene>
<keyword evidence="2" id="KW-0808">Transferase</keyword>
<feature type="domain" description="Phosphoribulokinase/uridine kinase" evidence="1">
    <location>
        <begin position="75"/>
        <end position="152"/>
    </location>
</feature>
<name>A0ABR6U6N7_9ACTN</name>
<comment type="caution">
    <text evidence="2">The sequence shown here is derived from an EMBL/GenBank/DDBJ whole genome shotgun (WGS) entry which is preliminary data.</text>
</comment>
<dbReference type="RefSeq" id="WP_186345093.1">
    <property type="nucleotide sequence ID" value="NZ_BMMR01000003.1"/>
</dbReference>
<dbReference type="SUPFAM" id="SSF52540">
    <property type="entry name" value="P-loop containing nucleoside triphosphate hydrolases"/>
    <property type="match status" value="1"/>
</dbReference>
<protein>
    <submittedName>
        <fullName evidence="2">4-amino-4-deoxy-L-arabinose transferase</fullName>
    </submittedName>
</protein>
<evidence type="ECO:0000313" key="2">
    <source>
        <dbReference type="EMBL" id="MBC2959808.1"/>
    </source>
</evidence>
<sequence length="193" mass="20342">MGTASSPDPAAVALDLVRSRPPTLGVGRLLCVDGPAGSGKTTLAGRIGALAAAPVLHMDDLYDGWDGLPRVGEQLDRLLLPLARGQAGSYRRYDWHAGAYAETVAVAPAPLLVLEGVGAGLAAYSSLAGVLVWVETPADLRLERGLARDGAEAEPHWRRWTVAEAAHFAADRTRERADLLVDGTGRRPPLRLG</sequence>
<evidence type="ECO:0000313" key="3">
    <source>
        <dbReference type="Proteomes" id="UP000604001"/>
    </source>
</evidence>
<evidence type="ECO:0000259" key="1">
    <source>
        <dbReference type="Pfam" id="PF00485"/>
    </source>
</evidence>
<organism evidence="2 3">
    <name type="scientific">Nocardioides deserti</name>
    <dbReference type="NCBI Taxonomy" id="1588644"/>
    <lineage>
        <taxon>Bacteria</taxon>
        <taxon>Bacillati</taxon>
        <taxon>Actinomycetota</taxon>
        <taxon>Actinomycetes</taxon>
        <taxon>Propionibacteriales</taxon>
        <taxon>Nocardioidaceae</taxon>
        <taxon>Nocardioides</taxon>
    </lineage>
</organism>
<dbReference type="GO" id="GO:0016740">
    <property type="term" value="F:transferase activity"/>
    <property type="evidence" value="ECO:0007669"/>
    <property type="project" value="UniProtKB-KW"/>
</dbReference>
<keyword evidence="3" id="KW-1185">Reference proteome</keyword>
<dbReference type="InterPro" id="IPR027417">
    <property type="entry name" value="P-loop_NTPase"/>
</dbReference>